<evidence type="ECO:0000313" key="2">
    <source>
        <dbReference type="EMBL" id="ARQ67809.1"/>
    </source>
</evidence>
<evidence type="ECO:0000259" key="1">
    <source>
        <dbReference type="Pfam" id="PF12770"/>
    </source>
</evidence>
<sequence>MTQAAREAAALLRQYLSHRERLTLDRAITLFRSALRGTPSGTPEYASCRSNLLVALTLRRAESADRGDLDELVALGRESARSGPRRQDLVLLGLALRQRHDVTGAAGDLDEAIDTFTRAMELSRVDDVRVPLLNDRALALRARHERDGNPPDLAAAASDLRQAIDRLASGAEQGDEPPLLVNLAGVHRALFEAAGDPAHLDQAVGLYRAALAGLPPDASERPVVLGDFAESLRLAGEAGVAGATLEGIDACRQALSLGPPDHPHRPELLKRLGALLGRAVEQGDRDTGTLAHAVDLLRQAVRMTPPGDARLPDRLQSLANGLHRMAVLVRDPGLLDEAIACLRQAAAGLAERPRQANPRTSDRARHNLALALRQRHLGTGDLGSLREAVALARDLWRSPFLARDGVLLGNLSVILQSWADATGDASASDEAVAAARAALRAASDSPSLRAARLNTLANALRTRCEALGDRATHAQVTDVDEAISLLEQAIALLPQDAPSFARTMSNLGSAWRHRAQLTEDRAALEQAVTAHGRAVLASEPWPARRASYLANHGDSLRLMFESDGDPGVLRAAADVYRRAARTTAASPQARALAARDWGETAAVCRGPEEALEAFRLAVELLPLVAPRHLARHDQQRSLARLNGLAPLAATSAIDAGDVRLAVRLLEQGRGTILGHLFESRGELADLRSAHPEAADRLVGLRERLDVLSLSPEERDSTDERHALAARWEEEVARIRSLPGFADFLALPSLDALLAGAERGPVVLLYGGPDRGDALILGRQRNGQRATVLHQALPALSEAAVERQAARFHAALAATRVAGEERAAHAVISDILAWLWDSAAAPVLDRLPAGTARVWWSPSGALSALPLHAAGHHAERPTAGPPRTVLDRVTSSYTPTLRALRYARARERRAPADRAALLTVALPRTPGATALPGAEREARALRALLPTRQLSGAEATSDAVRSALPGHPCVHFACHGVGDPADPSAGRLLVHDHQDRPLTVLDISRLDLSGARLAMLSACDTSRTAGRLSDEAIHITSAFQVAGYPHVVGTLWAVHDVVARQVAAAFYRELRGGRERDVPGLDTERAAVALHRATLECRARYPGAPSLWAAHVHAGA</sequence>
<gene>
    <name evidence="2" type="ORF">CAG99_02250</name>
</gene>
<dbReference type="EMBL" id="CP021121">
    <property type="protein sequence ID" value="ARQ67809.1"/>
    <property type="molecule type" value="Genomic_DNA"/>
</dbReference>
<dbReference type="KEGG" id="smao:CAG99_02250"/>
<accession>A0A1W7CSX7</accession>
<evidence type="ECO:0000313" key="3">
    <source>
        <dbReference type="Proteomes" id="UP000194218"/>
    </source>
</evidence>
<dbReference type="OrthoDB" id="3206999at2"/>
<dbReference type="SUPFAM" id="SSF48452">
    <property type="entry name" value="TPR-like"/>
    <property type="match status" value="1"/>
</dbReference>
<dbReference type="InterPro" id="IPR024983">
    <property type="entry name" value="CHAT_dom"/>
</dbReference>
<name>A0A1W7CSX7_9ACTN</name>
<keyword evidence="3" id="KW-1185">Reference proteome</keyword>
<dbReference type="InterPro" id="IPR011990">
    <property type="entry name" value="TPR-like_helical_dom_sf"/>
</dbReference>
<dbReference type="RefSeq" id="WP_086157332.1">
    <property type="nucleotide sequence ID" value="NZ_CP021121.1"/>
</dbReference>
<dbReference type="Gene3D" id="1.25.40.10">
    <property type="entry name" value="Tetratricopeptide repeat domain"/>
    <property type="match status" value="3"/>
</dbReference>
<organism evidence="2 3">
    <name type="scientific">Streptomyces marincola</name>
    <dbReference type="NCBI Taxonomy" id="2878388"/>
    <lineage>
        <taxon>Bacteria</taxon>
        <taxon>Bacillati</taxon>
        <taxon>Actinomycetota</taxon>
        <taxon>Actinomycetes</taxon>
        <taxon>Kitasatosporales</taxon>
        <taxon>Streptomycetaceae</taxon>
        <taxon>Streptomyces</taxon>
    </lineage>
</organism>
<dbReference type="AlphaFoldDB" id="A0A1W7CSX7"/>
<reference evidence="2 3" key="1">
    <citation type="submission" date="2017-05" db="EMBL/GenBank/DDBJ databases">
        <title>Complete genome sequence of Streptomyces sp. SCSIO 03032 revealed the diverse biosynthetic pathways for its bioactive secondary metabolites.</title>
        <authorList>
            <person name="Ma L."/>
            <person name="Zhu Y."/>
            <person name="Zhang W."/>
            <person name="Zhang G."/>
            <person name="Tian X."/>
            <person name="Zhang S."/>
            <person name="Zhang C."/>
        </authorList>
    </citation>
    <scope>NUCLEOTIDE SEQUENCE [LARGE SCALE GENOMIC DNA]</scope>
    <source>
        <strain evidence="2 3">SCSIO 03032</strain>
    </source>
</reference>
<dbReference type="Pfam" id="PF12770">
    <property type="entry name" value="CHAT"/>
    <property type="match status" value="1"/>
</dbReference>
<feature type="domain" description="CHAT" evidence="1">
    <location>
        <begin position="830"/>
        <end position="1114"/>
    </location>
</feature>
<protein>
    <recommendedName>
        <fullName evidence="1">CHAT domain-containing protein</fullName>
    </recommendedName>
</protein>
<proteinExistence type="predicted"/>
<dbReference type="Proteomes" id="UP000194218">
    <property type="component" value="Chromosome"/>
</dbReference>